<feature type="compositionally biased region" description="Polar residues" evidence="5">
    <location>
        <begin position="644"/>
        <end position="663"/>
    </location>
</feature>
<sequence>NFTFDVFLFKTDECDWNRTPQDPYDSKHHSLSSVLDYLQCVYPTPKCQEDANSCTSSEETSLASHTGTSDVLLSCSQQNEKGVAGPDLLSTVDSGSLNEIQASNLGRCSVPVCDLINDTGNLVHSVVANEDPEKLQPDDFQYREDLIGFGTSCIPVHTCVSSAGCSSISSTEQSDRNSMIQDSGHLKPESNHLASKLNSYTTTEISDPCDDEHRTESVKCSGEFDQPEHNAGVNTPCVSVTTQNLDVYSPKDEKACKKMPCEPQDESACSAVSKEMHERSAIEKVDSKNNVESMPSDLSKRIQLHESHTALPGNSVLPGFSCQPEAKVELEKKTTEEKVENIGSKELHSNEMLNTVSSSVDEVSASLSCLPLPVSLCGSLVATEEKVNPLPQKEMAEVISNILTVHTGKSSTDLSSRESCENTDFHEQEVYTDKVDGSVVEKSKDGERYDTDNVTDDTDSQQIKALVSSFMEYEAEPCVHIASDGNGSMTDFVVEENVIKSDALITDAEIKAFSYGPSLQPTVLKSSDNDSLSVEADADAGYLTNVNNLDITEVTEEHTEATLDKITSVNSNLKVSLTANELHSAAEENVSHIQDMTESGSEVLVSNVHGEGARPTCLLGLSQGPVGQRQLDSADVLERKKQEANSLTPEASLSDTNINTVGKNSDPVCSKESNSEAGRNQTSKNTASPKIPATLSCKQPLWVPDSEARNCMNCQVKFTFTKRRHHCRACGKVFCAGCCKRKCKLQYMEKEARVCTVCYGYIKELFTREERRVDFVNPLPCDEIEDARRLSPVAQGLSPDVSLVNPDLPEMHITRINLCNCTEFLLLKHTRNKLMGPLTYHNITSTSQLLGSAAVKPEADGVLTNVNTEPVEEVDLATRMAKLHSSFSSHDAQQAIAGPVEVANGFTLDTLEPREYSSAAEAVSTGSSSVSQSAGIMFPSSSRYKQLCGVENCVSRAISLVPDGDQLPPLLLSVSEKGPLVEDQPSRKQIICLLAESNPYPVTFILNANLLVNVKLMTYCSQKCWYFSTTGLHGFGQAEIIILLQCLPEEEIFPAEMLKLFIDIYKDAMNGKLIKAMGYIIFTGKFLGTEDLGGFMFFSPTYQKFDDQILPDKPYLCGILIHKMEIPLVKAFPSRLMSSLGAEFGAYPEPLLSVRKRKPIFTEIGCTVFQIFSDFKNDWYTADVIDNLFIHLESDRCCIKIPLRKYNEVMKVIDSSDEYVVIIGTNPSKEADSYLACVQDEDGLYQTKTVSVTGCPRRVTSASFVVFKEATTHSRFSAKYTIIEDGVIVHVTTETLQNLCKALRGKKDYKIICSKTDTGEVRKCVDICWVEDEDQTVKGILSPVDGLPMEGTLSEKMFHNRNFEGMGKALNCTKVYYFVNNYELANPVLPVFADEVASGTSAALCPHIRSLKNSGMNKIGVRVSVAADMVEYTAGSEYCLLPQNYLNELDSTLVPVIHSRMLHPRSLPLKLELLFFIVEHLH</sequence>
<evidence type="ECO:0000313" key="8">
    <source>
        <dbReference type="Proteomes" id="UP000574528"/>
    </source>
</evidence>
<dbReference type="SMART" id="SM00064">
    <property type="entry name" value="FYVE"/>
    <property type="match status" value="1"/>
</dbReference>
<dbReference type="PROSITE" id="PS50178">
    <property type="entry name" value="ZF_FYVE"/>
    <property type="match status" value="1"/>
</dbReference>
<dbReference type="SMART" id="SM01421">
    <property type="entry name" value="DUF3480"/>
    <property type="match status" value="1"/>
</dbReference>
<dbReference type="Pfam" id="PF01363">
    <property type="entry name" value="FYVE"/>
    <property type="match status" value="1"/>
</dbReference>
<organism evidence="7 8">
    <name type="scientific">Psilopogon haemacephalus</name>
    <name type="common">coppersmith barbet</name>
    <dbReference type="NCBI Taxonomy" id="2585815"/>
    <lineage>
        <taxon>Eukaryota</taxon>
        <taxon>Metazoa</taxon>
        <taxon>Chordata</taxon>
        <taxon>Craniata</taxon>
        <taxon>Vertebrata</taxon>
        <taxon>Euteleostomi</taxon>
        <taxon>Archelosauria</taxon>
        <taxon>Archosauria</taxon>
        <taxon>Dinosauria</taxon>
        <taxon>Saurischia</taxon>
        <taxon>Theropoda</taxon>
        <taxon>Coelurosauria</taxon>
        <taxon>Aves</taxon>
        <taxon>Neognathae</taxon>
        <taxon>Neoaves</taxon>
        <taxon>Telluraves</taxon>
        <taxon>Coraciimorphae</taxon>
        <taxon>Piciformes</taxon>
        <taxon>Megalaimidae</taxon>
        <taxon>Psilopogon</taxon>
    </lineage>
</organism>
<dbReference type="PANTHER" id="PTHR46319:SF1">
    <property type="entry name" value="ZINC FINGER FYVE DOMAIN-CONTAINING PROTEIN 16"/>
    <property type="match status" value="1"/>
</dbReference>
<evidence type="ECO:0000259" key="6">
    <source>
        <dbReference type="PROSITE" id="PS50178"/>
    </source>
</evidence>
<feature type="non-terminal residue" evidence="7">
    <location>
        <position position="1"/>
    </location>
</feature>
<dbReference type="EMBL" id="VWZI01021738">
    <property type="protein sequence ID" value="NXG52679.1"/>
    <property type="molecule type" value="Genomic_DNA"/>
</dbReference>
<name>A0A7K9CKQ0_9PICI</name>
<dbReference type="Proteomes" id="UP000574528">
    <property type="component" value="Unassembled WGS sequence"/>
</dbReference>
<comment type="caution">
    <text evidence="7">The sequence shown here is derived from an EMBL/GenBank/DDBJ whole genome shotgun (WGS) entry which is preliminary data.</text>
</comment>
<dbReference type="GO" id="GO:0031901">
    <property type="term" value="C:early endosome membrane"/>
    <property type="evidence" value="ECO:0007669"/>
    <property type="project" value="TreeGrafter"/>
</dbReference>
<dbReference type="Gene3D" id="3.30.1360.220">
    <property type="entry name" value="Domain of unknown function (DUF3480), N-terminal subdomain"/>
    <property type="match status" value="1"/>
</dbReference>
<dbReference type="GO" id="GO:0016197">
    <property type="term" value="P:endosomal transport"/>
    <property type="evidence" value="ECO:0007669"/>
    <property type="project" value="TreeGrafter"/>
</dbReference>
<dbReference type="OrthoDB" id="5872154at2759"/>
<dbReference type="InterPro" id="IPR000306">
    <property type="entry name" value="Znf_FYVE"/>
</dbReference>
<gene>
    <name evidence="7" type="primary">Zfyve16</name>
    <name evidence="7" type="ORF">PSIHAE_R05222</name>
</gene>
<keyword evidence="3" id="KW-0862">Zinc</keyword>
<dbReference type="GO" id="GO:0006622">
    <property type="term" value="P:protein targeting to lysosome"/>
    <property type="evidence" value="ECO:0007669"/>
    <property type="project" value="TreeGrafter"/>
</dbReference>
<protein>
    <submittedName>
        <fullName evidence="7">ZFY16 protein</fullName>
    </submittedName>
</protein>
<feature type="region of interest" description="Disordered" evidence="5">
    <location>
        <begin position="640"/>
        <end position="691"/>
    </location>
</feature>
<evidence type="ECO:0000256" key="2">
    <source>
        <dbReference type="ARBA" id="ARBA00022771"/>
    </source>
</evidence>
<dbReference type="Gene3D" id="3.30.500.40">
    <property type="match status" value="1"/>
</dbReference>
<evidence type="ECO:0000256" key="3">
    <source>
        <dbReference type="ARBA" id="ARBA00022833"/>
    </source>
</evidence>
<dbReference type="Pfam" id="PF11979">
    <property type="entry name" value="SARA_C"/>
    <property type="match status" value="1"/>
</dbReference>
<feature type="region of interest" description="Disordered" evidence="5">
    <location>
        <begin position="170"/>
        <end position="191"/>
    </location>
</feature>
<keyword evidence="8" id="KW-1185">Reference proteome</keyword>
<evidence type="ECO:0000256" key="5">
    <source>
        <dbReference type="SAM" id="MobiDB-lite"/>
    </source>
</evidence>
<feature type="non-terminal residue" evidence="7">
    <location>
        <position position="1482"/>
    </location>
</feature>
<dbReference type="CDD" id="cd15729">
    <property type="entry name" value="FYVE_endofin"/>
    <property type="match status" value="1"/>
</dbReference>
<dbReference type="InterPro" id="IPR011011">
    <property type="entry name" value="Znf_FYVE_PHD"/>
</dbReference>
<evidence type="ECO:0000256" key="4">
    <source>
        <dbReference type="PROSITE-ProRule" id="PRU00091"/>
    </source>
</evidence>
<dbReference type="InterPro" id="IPR013083">
    <property type="entry name" value="Znf_RING/FYVE/PHD"/>
</dbReference>
<dbReference type="InterPro" id="IPR022557">
    <property type="entry name" value="SARA-like_C"/>
</dbReference>
<dbReference type="GO" id="GO:0008270">
    <property type="term" value="F:zinc ion binding"/>
    <property type="evidence" value="ECO:0007669"/>
    <property type="project" value="UniProtKB-KW"/>
</dbReference>
<proteinExistence type="predicted"/>
<dbReference type="FunFam" id="3.30.40.10:FF:000084">
    <property type="entry name" value="Zinc finger, FYVE domain-containing 9b"/>
    <property type="match status" value="1"/>
</dbReference>
<evidence type="ECO:0000313" key="7">
    <source>
        <dbReference type="EMBL" id="NXG52679.1"/>
    </source>
</evidence>
<dbReference type="InterPro" id="IPR017455">
    <property type="entry name" value="Znf_FYVE-rel"/>
</dbReference>
<reference evidence="7 8" key="1">
    <citation type="submission" date="2019-09" db="EMBL/GenBank/DDBJ databases">
        <title>Bird 10,000 Genomes (B10K) Project - Family phase.</title>
        <authorList>
            <person name="Zhang G."/>
        </authorList>
    </citation>
    <scope>NUCLEOTIDE SEQUENCE [LARGE SCALE GENOMIC DNA]</scope>
    <source>
        <strain evidence="7">B10K-DU-001-24</strain>
        <tissue evidence="7">Muscle</tissue>
    </source>
</reference>
<dbReference type="SUPFAM" id="SSF57903">
    <property type="entry name" value="FYVE/PHD zinc finger"/>
    <property type="match status" value="1"/>
</dbReference>
<keyword evidence="2 4" id="KW-0863">Zinc-finger</keyword>
<feature type="domain" description="FYVE-type" evidence="6">
    <location>
        <begin position="705"/>
        <end position="763"/>
    </location>
</feature>
<dbReference type="Gene3D" id="3.30.40.10">
    <property type="entry name" value="Zinc/RING finger domain, C3HC4 (zinc finger)"/>
    <property type="match status" value="1"/>
</dbReference>
<accession>A0A7K9CKQ0</accession>
<feature type="compositionally biased region" description="Polar residues" evidence="5">
    <location>
        <begin position="671"/>
        <end position="688"/>
    </location>
</feature>
<evidence type="ECO:0000256" key="1">
    <source>
        <dbReference type="ARBA" id="ARBA00022723"/>
    </source>
</evidence>
<keyword evidence="1" id="KW-0479">Metal-binding</keyword>
<dbReference type="PANTHER" id="PTHR46319">
    <property type="entry name" value="ZINC FINGER FYVE DOMAIN-CONTAINING PROTEIN"/>
    <property type="match status" value="1"/>
</dbReference>